<evidence type="ECO:0000313" key="1">
    <source>
        <dbReference type="EMBL" id="PNX64083.1"/>
    </source>
</evidence>
<gene>
    <name evidence="1" type="ORF">L195_g061944</name>
</gene>
<reference evidence="1 2" key="1">
    <citation type="journal article" date="2014" name="Am. J. Bot.">
        <title>Genome assembly and annotation for red clover (Trifolium pratense; Fabaceae).</title>
        <authorList>
            <person name="Istvanek J."/>
            <person name="Jaros M."/>
            <person name="Krenek A."/>
            <person name="Repkova J."/>
        </authorList>
    </citation>
    <scope>NUCLEOTIDE SEQUENCE [LARGE SCALE GENOMIC DNA]</scope>
    <source>
        <strain evidence="2">cv. Tatra</strain>
        <tissue evidence="1">Young leaves</tissue>
    </source>
</reference>
<comment type="caution">
    <text evidence="1">The sequence shown here is derived from an EMBL/GenBank/DDBJ whole genome shotgun (WGS) entry which is preliminary data.</text>
</comment>
<evidence type="ECO:0008006" key="3">
    <source>
        <dbReference type="Google" id="ProtNLM"/>
    </source>
</evidence>
<organism evidence="1 2">
    <name type="scientific">Trifolium pratense</name>
    <name type="common">Red clover</name>
    <dbReference type="NCBI Taxonomy" id="57577"/>
    <lineage>
        <taxon>Eukaryota</taxon>
        <taxon>Viridiplantae</taxon>
        <taxon>Streptophyta</taxon>
        <taxon>Embryophyta</taxon>
        <taxon>Tracheophyta</taxon>
        <taxon>Spermatophyta</taxon>
        <taxon>Magnoliopsida</taxon>
        <taxon>eudicotyledons</taxon>
        <taxon>Gunneridae</taxon>
        <taxon>Pentapetalae</taxon>
        <taxon>rosids</taxon>
        <taxon>fabids</taxon>
        <taxon>Fabales</taxon>
        <taxon>Fabaceae</taxon>
        <taxon>Papilionoideae</taxon>
        <taxon>50 kb inversion clade</taxon>
        <taxon>NPAAA clade</taxon>
        <taxon>Hologalegina</taxon>
        <taxon>IRL clade</taxon>
        <taxon>Trifolieae</taxon>
        <taxon>Trifolium</taxon>
    </lineage>
</organism>
<accession>A0A2K3KCU1</accession>
<dbReference type="EMBL" id="ASHM01161690">
    <property type="protein sequence ID" value="PNX64083.1"/>
    <property type="molecule type" value="Genomic_DNA"/>
</dbReference>
<sequence length="112" mass="10651">ALPVSITADSGNTGNGAITLEKPVTTTGGSITLTASTGIDLNGQLTTGAGAGDITLVNNVSGDITAAADATMNAGLGNISVTNNGTAGGKIVLQGLDGTGIHVENNVSGVTT</sequence>
<feature type="non-terminal residue" evidence="1">
    <location>
        <position position="1"/>
    </location>
</feature>
<dbReference type="AlphaFoldDB" id="A0A2K3KCU1"/>
<feature type="non-terminal residue" evidence="1">
    <location>
        <position position="112"/>
    </location>
</feature>
<protein>
    <recommendedName>
        <fullName evidence="3">Autotransporter outer membrane beta-barrel domain-containing protein</fullName>
    </recommendedName>
</protein>
<name>A0A2K3KCU1_TRIPR</name>
<proteinExistence type="predicted"/>
<dbReference type="Proteomes" id="UP000236291">
    <property type="component" value="Unassembled WGS sequence"/>
</dbReference>
<reference evidence="1 2" key="2">
    <citation type="journal article" date="2017" name="Front. Plant Sci.">
        <title>Gene Classification and Mining of Molecular Markers Useful in Red Clover (Trifolium pratense) Breeding.</title>
        <authorList>
            <person name="Istvanek J."/>
            <person name="Dluhosova J."/>
            <person name="Dluhos P."/>
            <person name="Patkova L."/>
            <person name="Nedelnik J."/>
            <person name="Repkova J."/>
        </authorList>
    </citation>
    <scope>NUCLEOTIDE SEQUENCE [LARGE SCALE GENOMIC DNA]</scope>
    <source>
        <strain evidence="2">cv. Tatra</strain>
        <tissue evidence="1">Young leaves</tissue>
    </source>
</reference>
<evidence type="ECO:0000313" key="2">
    <source>
        <dbReference type="Proteomes" id="UP000236291"/>
    </source>
</evidence>